<reference evidence="1" key="1">
    <citation type="journal article" date="2014" name="Front. Microbiol.">
        <title>High frequency of phylogenetically diverse reductive dehalogenase-homologous genes in deep subseafloor sedimentary metagenomes.</title>
        <authorList>
            <person name="Kawai M."/>
            <person name="Futagami T."/>
            <person name="Toyoda A."/>
            <person name="Takaki Y."/>
            <person name="Nishi S."/>
            <person name="Hori S."/>
            <person name="Arai W."/>
            <person name="Tsubouchi T."/>
            <person name="Morono Y."/>
            <person name="Uchiyama I."/>
            <person name="Ito T."/>
            <person name="Fujiyama A."/>
            <person name="Inagaki F."/>
            <person name="Takami H."/>
        </authorList>
    </citation>
    <scope>NUCLEOTIDE SEQUENCE</scope>
    <source>
        <strain evidence="1">Expedition CK06-06</strain>
    </source>
</reference>
<feature type="non-terminal residue" evidence="1">
    <location>
        <position position="33"/>
    </location>
</feature>
<protein>
    <submittedName>
        <fullName evidence="1">Uncharacterized protein</fullName>
    </submittedName>
</protein>
<organism evidence="1">
    <name type="scientific">marine sediment metagenome</name>
    <dbReference type="NCBI Taxonomy" id="412755"/>
    <lineage>
        <taxon>unclassified sequences</taxon>
        <taxon>metagenomes</taxon>
        <taxon>ecological metagenomes</taxon>
    </lineage>
</organism>
<comment type="caution">
    <text evidence="1">The sequence shown here is derived from an EMBL/GenBank/DDBJ whole genome shotgun (WGS) entry which is preliminary data.</text>
</comment>
<gene>
    <name evidence="1" type="ORF">S03H2_31655</name>
</gene>
<dbReference type="AlphaFoldDB" id="X1FWK9"/>
<sequence>MAIAIKQKVNGDELAKLARQLSFLKGMVGIERK</sequence>
<name>X1FWK9_9ZZZZ</name>
<accession>X1FWK9</accession>
<dbReference type="EMBL" id="BARU01019205">
    <property type="protein sequence ID" value="GAH49991.1"/>
    <property type="molecule type" value="Genomic_DNA"/>
</dbReference>
<proteinExistence type="predicted"/>
<evidence type="ECO:0000313" key="1">
    <source>
        <dbReference type="EMBL" id="GAH49991.1"/>
    </source>
</evidence>